<dbReference type="SMART" id="SM00022">
    <property type="entry name" value="PLAc"/>
    <property type="match status" value="1"/>
</dbReference>
<gene>
    <name evidence="11" type="ORF">L210DRAFT_982005</name>
</gene>
<comment type="caution">
    <text evidence="11">The sequence shown here is derived from an EMBL/GenBank/DDBJ whole genome shotgun (WGS) entry which is preliminary data.</text>
</comment>
<keyword evidence="7" id="KW-0325">Glycoprotein</keyword>
<dbReference type="PROSITE" id="PS51210">
    <property type="entry name" value="PLA2C"/>
    <property type="match status" value="1"/>
</dbReference>
<evidence type="ECO:0000256" key="5">
    <source>
        <dbReference type="ARBA" id="ARBA00022963"/>
    </source>
</evidence>
<dbReference type="PANTHER" id="PTHR10728:SF33">
    <property type="entry name" value="LYSOPHOSPHOLIPASE 1-RELATED"/>
    <property type="match status" value="1"/>
</dbReference>
<dbReference type="InterPro" id="IPR016035">
    <property type="entry name" value="Acyl_Trfase/lysoPLipase"/>
</dbReference>
<dbReference type="GO" id="GO:0004623">
    <property type="term" value="F:phospholipase A2 activity"/>
    <property type="evidence" value="ECO:0007669"/>
    <property type="project" value="TreeGrafter"/>
</dbReference>
<reference evidence="11" key="2">
    <citation type="journal article" date="2020" name="Nat. Commun.">
        <title>Large-scale genome sequencing of mycorrhizal fungi provides insights into the early evolution of symbiotic traits.</title>
        <authorList>
            <person name="Miyauchi S."/>
            <person name="Kiss E."/>
            <person name="Kuo A."/>
            <person name="Drula E."/>
            <person name="Kohler A."/>
            <person name="Sanchez-Garcia M."/>
            <person name="Morin E."/>
            <person name="Andreopoulos B."/>
            <person name="Barry K.W."/>
            <person name="Bonito G."/>
            <person name="Buee M."/>
            <person name="Carver A."/>
            <person name="Chen C."/>
            <person name="Cichocki N."/>
            <person name="Clum A."/>
            <person name="Culley D."/>
            <person name="Crous P.W."/>
            <person name="Fauchery L."/>
            <person name="Girlanda M."/>
            <person name="Hayes R.D."/>
            <person name="Keri Z."/>
            <person name="LaButti K."/>
            <person name="Lipzen A."/>
            <person name="Lombard V."/>
            <person name="Magnuson J."/>
            <person name="Maillard F."/>
            <person name="Murat C."/>
            <person name="Nolan M."/>
            <person name="Ohm R.A."/>
            <person name="Pangilinan J."/>
            <person name="Pereira M.F."/>
            <person name="Perotto S."/>
            <person name="Peter M."/>
            <person name="Pfister S."/>
            <person name="Riley R."/>
            <person name="Sitrit Y."/>
            <person name="Stielow J.B."/>
            <person name="Szollosi G."/>
            <person name="Zifcakova L."/>
            <person name="Stursova M."/>
            <person name="Spatafora J.W."/>
            <person name="Tedersoo L."/>
            <person name="Vaario L.M."/>
            <person name="Yamada A."/>
            <person name="Yan M."/>
            <person name="Wang P."/>
            <person name="Xu J."/>
            <person name="Bruns T."/>
            <person name="Baldrian P."/>
            <person name="Vilgalys R."/>
            <person name="Dunand C."/>
            <person name="Henrissat B."/>
            <person name="Grigoriev I.V."/>
            <person name="Hibbett D."/>
            <person name="Nagy L.G."/>
            <person name="Martin F.M."/>
        </authorList>
    </citation>
    <scope>NUCLEOTIDE SEQUENCE</scope>
    <source>
        <strain evidence="11">BED1</strain>
    </source>
</reference>
<dbReference type="InterPro" id="IPR002642">
    <property type="entry name" value="LysoPLipase_cat_dom"/>
</dbReference>
<keyword evidence="12" id="KW-1185">Reference proteome</keyword>
<dbReference type="GO" id="GO:0046475">
    <property type="term" value="P:glycerophospholipid catabolic process"/>
    <property type="evidence" value="ECO:0007669"/>
    <property type="project" value="TreeGrafter"/>
</dbReference>
<name>A0AAD4GAI3_BOLED</name>
<evidence type="ECO:0000313" key="12">
    <source>
        <dbReference type="Proteomes" id="UP001194468"/>
    </source>
</evidence>
<evidence type="ECO:0000256" key="3">
    <source>
        <dbReference type="ARBA" id="ARBA00022729"/>
    </source>
</evidence>
<reference evidence="11" key="1">
    <citation type="submission" date="2019-10" db="EMBL/GenBank/DDBJ databases">
        <authorList>
            <consortium name="DOE Joint Genome Institute"/>
            <person name="Kuo A."/>
            <person name="Miyauchi S."/>
            <person name="Kiss E."/>
            <person name="Drula E."/>
            <person name="Kohler A."/>
            <person name="Sanchez-Garcia M."/>
            <person name="Andreopoulos B."/>
            <person name="Barry K.W."/>
            <person name="Bonito G."/>
            <person name="Buee M."/>
            <person name="Carver A."/>
            <person name="Chen C."/>
            <person name="Cichocki N."/>
            <person name="Clum A."/>
            <person name="Culley D."/>
            <person name="Crous P.W."/>
            <person name="Fauchery L."/>
            <person name="Girlanda M."/>
            <person name="Hayes R."/>
            <person name="Keri Z."/>
            <person name="LaButti K."/>
            <person name="Lipzen A."/>
            <person name="Lombard V."/>
            <person name="Magnuson J."/>
            <person name="Maillard F."/>
            <person name="Morin E."/>
            <person name="Murat C."/>
            <person name="Nolan M."/>
            <person name="Ohm R."/>
            <person name="Pangilinan J."/>
            <person name="Pereira M."/>
            <person name="Perotto S."/>
            <person name="Peter M."/>
            <person name="Riley R."/>
            <person name="Sitrit Y."/>
            <person name="Stielow B."/>
            <person name="Szollosi G."/>
            <person name="Zifcakova L."/>
            <person name="Stursova M."/>
            <person name="Spatafora J.W."/>
            <person name="Tedersoo L."/>
            <person name="Vaario L.-M."/>
            <person name="Yamada A."/>
            <person name="Yan M."/>
            <person name="Wang P."/>
            <person name="Xu J."/>
            <person name="Bruns T."/>
            <person name="Baldrian P."/>
            <person name="Vilgalys R."/>
            <person name="Henrissat B."/>
            <person name="Grigoriev I.V."/>
            <person name="Hibbett D."/>
            <person name="Nagy L.G."/>
            <person name="Martin F.M."/>
        </authorList>
    </citation>
    <scope>NUCLEOTIDE SEQUENCE</scope>
    <source>
        <strain evidence="11">BED1</strain>
    </source>
</reference>
<evidence type="ECO:0000256" key="7">
    <source>
        <dbReference type="ARBA" id="ARBA00023180"/>
    </source>
</evidence>
<evidence type="ECO:0000256" key="8">
    <source>
        <dbReference type="PROSITE-ProRule" id="PRU00555"/>
    </source>
</evidence>
<dbReference type="EMBL" id="WHUW01000037">
    <property type="protein sequence ID" value="KAF8432988.1"/>
    <property type="molecule type" value="Genomic_DNA"/>
</dbReference>
<evidence type="ECO:0000256" key="4">
    <source>
        <dbReference type="ARBA" id="ARBA00022801"/>
    </source>
</evidence>
<evidence type="ECO:0000256" key="1">
    <source>
        <dbReference type="ARBA" id="ARBA00008780"/>
    </source>
</evidence>
<dbReference type="Gene3D" id="3.40.1090.10">
    <property type="entry name" value="Cytosolic phospholipase A2 catalytic domain"/>
    <property type="match status" value="1"/>
</dbReference>
<keyword evidence="6 8" id="KW-0443">Lipid metabolism</keyword>
<sequence>MAINVTVWLYLLSLPTWLVAAQSVASQAYTPVAGTCPDGFTLVRMAGSLGNQSLSTSETAYVQARRSQVIPQALKTYLSNVEATNVTLPSYVSSILSGSSSETPNFGIAASGGGYRAAIFGAGVLNALDGRNASSNSAGLGGLLQAATYTAGLSGASWLLTSLAQANFPTIQELVFGHPNATVDNALWAGWNANYNIWTSSSNPVTITEYFTALVEEMQGKYHAGFPVSMADFWARALARHFVNGTYSSNFFDESYTHGAGILFSSLAQSESFASYTTPFPILVSDISSPGQNTSNIIQGNFVPISNPLVEFNVYETGSFDPMLSAFTPTKYLGTTNNSVCITNFDQLSLVAATSSEVFNEYNITNTLSSTFGPVLSLLNSLLPESGIELDAAPYPNPFYGVAPGTFLSSNQTYLTLLDGGEDGQVIPLQPLLVKARGVDTILAIDANFDVTNNFADGSSLIATQNRTTMLSSAYSFPPVPTSLGEFTAQNLSTRPTFFGCNVTSANETTPLLIYLANGGPPHNGEASVTNTTTSQGAYDSSQIQAMLDQTFVIATQGYPASSSMTTDPEWPACLACAIVDRARERAGQTRSGVCESCFARYCWSGSTVGVDAKSGGQAIVSSRWVLTLAVAIGILASV</sequence>
<dbReference type="Proteomes" id="UP001194468">
    <property type="component" value="Unassembled WGS sequence"/>
</dbReference>
<feature type="domain" description="PLA2c" evidence="10">
    <location>
        <begin position="35"/>
        <end position="609"/>
    </location>
</feature>
<organism evidence="11 12">
    <name type="scientific">Boletus edulis BED1</name>
    <dbReference type="NCBI Taxonomy" id="1328754"/>
    <lineage>
        <taxon>Eukaryota</taxon>
        <taxon>Fungi</taxon>
        <taxon>Dikarya</taxon>
        <taxon>Basidiomycota</taxon>
        <taxon>Agaricomycotina</taxon>
        <taxon>Agaricomycetes</taxon>
        <taxon>Agaricomycetidae</taxon>
        <taxon>Boletales</taxon>
        <taxon>Boletineae</taxon>
        <taxon>Boletaceae</taxon>
        <taxon>Boletoideae</taxon>
        <taxon>Boletus</taxon>
    </lineage>
</organism>
<dbReference type="Pfam" id="PF01735">
    <property type="entry name" value="PLA2_B"/>
    <property type="match status" value="1"/>
</dbReference>
<evidence type="ECO:0000256" key="9">
    <source>
        <dbReference type="RuleBase" id="RU362103"/>
    </source>
</evidence>
<evidence type="ECO:0000256" key="6">
    <source>
        <dbReference type="ARBA" id="ARBA00023098"/>
    </source>
</evidence>
<dbReference type="SUPFAM" id="SSF52151">
    <property type="entry name" value="FabD/lysophospholipase-like"/>
    <property type="match status" value="1"/>
</dbReference>
<keyword evidence="4 8" id="KW-0378">Hydrolase</keyword>
<dbReference type="GO" id="GO:0004622">
    <property type="term" value="F:phosphatidylcholine lysophospholipase activity"/>
    <property type="evidence" value="ECO:0007669"/>
    <property type="project" value="UniProtKB-EC"/>
</dbReference>
<evidence type="ECO:0000313" key="11">
    <source>
        <dbReference type="EMBL" id="KAF8432988.1"/>
    </source>
</evidence>
<comment type="catalytic activity">
    <reaction evidence="9">
        <text>a 1-acyl-sn-glycero-3-phosphocholine + H2O = sn-glycerol 3-phosphocholine + a fatty acid + H(+)</text>
        <dbReference type="Rhea" id="RHEA:15177"/>
        <dbReference type="ChEBI" id="CHEBI:15377"/>
        <dbReference type="ChEBI" id="CHEBI:15378"/>
        <dbReference type="ChEBI" id="CHEBI:16870"/>
        <dbReference type="ChEBI" id="CHEBI:28868"/>
        <dbReference type="ChEBI" id="CHEBI:58168"/>
        <dbReference type="EC" id="3.1.1.5"/>
    </reaction>
</comment>
<comment type="similarity">
    <text evidence="1 9">Belongs to the lysophospholipase family.</text>
</comment>
<dbReference type="EC" id="3.1.1.5" evidence="2 9"/>
<evidence type="ECO:0000256" key="2">
    <source>
        <dbReference type="ARBA" id="ARBA00013274"/>
    </source>
</evidence>
<feature type="signal peptide" evidence="9">
    <location>
        <begin position="1"/>
        <end position="21"/>
    </location>
</feature>
<evidence type="ECO:0000259" key="10">
    <source>
        <dbReference type="PROSITE" id="PS51210"/>
    </source>
</evidence>
<proteinExistence type="inferred from homology"/>
<keyword evidence="3 9" id="KW-0732">Signal</keyword>
<accession>A0AAD4GAI3</accession>
<feature type="chain" id="PRO_5041770774" description="Lysophospholipase" evidence="9">
    <location>
        <begin position="22"/>
        <end position="639"/>
    </location>
</feature>
<keyword evidence="5 8" id="KW-0442">Lipid degradation</keyword>
<protein>
    <recommendedName>
        <fullName evidence="2 9">Lysophospholipase</fullName>
        <ecNumber evidence="2 9">3.1.1.5</ecNumber>
    </recommendedName>
</protein>
<dbReference type="AlphaFoldDB" id="A0AAD4GAI3"/>
<dbReference type="PANTHER" id="PTHR10728">
    <property type="entry name" value="CYTOSOLIC PHOSPHOLIPASE A2"/>
    <property type="match status" value="1"/>
</dbReference>
<dbReference type="GO" id="GO:0005829">
    <property type="term" value="C:cytosol"/>
    <property type="evidence" value="ECO:0007669"/>
    <property type="project" value="TreeGrafter"/>
</dbReference>